<evidence type="ECO:0000313" key="3">
    <source>
        <dbReference type="Proteomes" id="UP001299970"/>
    </source>
</evidence>
<gene>
    <name evidence="2" type="ORF">MMF94_05005</name>
</gene>
<evidence type="ECO:0000259" key="1">
    <source>
        <dbReference type="Pfam" id="PF12973"/>
    </source>
</evidence>
<dbReference type="Proteomes" id="UP001299970">
    <property type="component" value="Unassembled WGS sequence"/>
</dbReference>
<evidence type="ECO:0000313" key="2">
    <source>
        <dbReference type="EMBL" id="MCH6165034.1"/>
    </source>
</evidence>
<dbReference type="InterPro" id="IPR025979">
    <property type="entry name" value="ChrR-like_cupin_dom"/>
</dbReference>
<name>A0ABS9T932_9PSEU</name>
<feature type="domain" description="ChrR-like cupin" evidence="1">
    <location>
        <begin position="8"/>
        <end position="107"/>
    </location>
</feature>
<dbReference type="InterPro" id="IPR014710">
    <property type="entry name" value="RmlC-like_jellyroll"/>
</dbReference>
<sequence length="148" mass="15884">MSKDIYSVDPSVLPWIPVIDGVAAKPLRFAGGGSGWASIVRIDPGCRVPKHRHSGEVQGVVLSGRCRYTDGSPWLEPGTYLHEADGAEDEVLACPDAGAEILFMVAGPRVEYLDADGAVIHVDDQRSKEAAYGAFCAERGLVPRDLKH</sequence>
<organism evidence="2 3">
    <name type="scientific">Pseudonocardia alaniniphila</name>
    <dbReference type="NCBI Taxonomy" id="75291"/>
    <lineage>
        <taxon>Bacteria</taxon>
        <taxon>Bacillati</taxon>
        <taxon>Actinomycetota</taxon>
        <taxon>Actinomycetes</taxon>
        <taxon>Pseudonocardiales</taxon>
        <taxon>Pseudonocardiaceae</taxon>
        <taxon>Pseudonocardia</taxon>
    </lineage>
</organism>
<dbReference type="Gene3D" id="2.60.120.10">
    <property type="entry name" value="Jelly Rolls"/>
    <property type="match status" value="1"/>
</dbReference>
<protein>
    <submittedName>
        <fullName evidence="2">Cupin domain-containing protein</fullName>
    </submittedName>
</protein>
<dbReference type="Pfam" id="PF12973">
    <property type="entry name" value="Cupin_7"/>
    <property type="match status" value="1"/>
</dbReference>
<keyword evidence="3" id="KW-1185">Reference proteome</keyword>
<dbReference type="InterPro" id="IPR011051">
    <property type="entry name" value="RmlC_Cupin_sf"/>
</dbReference>
<dbReference type="SUPFAM" id="SSF51182">
    <property type="entry name" value="RmlC-like cupins"/>
    <property type="match status" value="1"/>
</dbReference>
<accession>A0ABS9T932</accession>
<reference evidence="2 3" key="1">
    <citation type="submission" date="2022-03" db="EMBL/GenBank/DDBJ databases">
        <title>Pseudonocardia alaer sp. nov., a novel actinomycete isolated from reed forest soil.</title>
        <authorList>
            <person name="Wang L."/>
        </authorList>
    </citation>
    <scope>NUCLEOTIDE SEQUENCE [LARGE SCALE GENOMIC DNA]</scope>
    <source>
        <strain evidence="2 3">Y-16303</strain>
    </source>
</reference>
<dbReference type="EMBL" id="JAKXMK010000004">
    <property type="protein sequence ID" value="MCH6165034.1"/>
    <property type="molecule type" value="Genomic_DNA"/>
</dbReference>
<dbReference type="RefSeq" id="WP_241035070.1">
    <property type="nucleotide sequence ID" value="NZ_BAAAJF010000018.1"/>
</dbReference>
<proteinExistence type="predicted"/>
<comment type="caution">
    <text evidence="2">The sequence shown here is derived from an EMBL/GenBank/DDBJ whole genome shotgun (WGS) entry which is preliminary data.</text>
</comment>